<dbReference type="Gene3D" id="1.20.900.10">
    <property type="entry name" value="Dbl homology (DH) domain"/>
    <property type="match status" value="1"/>
</dbReference>
<feature type="region of interest" description="Disordered" evidence="3">
    <location>
        <begin position="146"/>
        <end position="236"/>
    </location>
</feature>
<dbReference type="PROSITE" id="PS50219">
    <property type="entry name" value="CNH"/>
    <property type="match status" value="1"/>
</dbReference>
<dbReference type="EMBL" id="CP134189">
    <property type="protein sequence ID" value="WPB04648.1"/>
    <property type="molecule type" value="Genomic_DNA"/>
</dbReference>
<dbReference type="InterPro" id="IPR011993">
    <property type="entry name" value="PH-like_dom_sf"/>
</dbReference>
<dbReference type="Pfam" id="PF00780">
    <property type="entry name" value="CNH"/>
    <property type="match status" value="1"/>
</dbReference>
<evidence type="ECO:0000259" key="5">
    <source>
        <dbReference type="PROSITE" id="PS50219"/>
    </source>
</evidence>
<dbReference type="SMART" id="SM00325">
    <property type="entry name" value="RhoGEF"/>
    <property type="match status" value="1"/>
</dbReference>
<feature type="region of interest" description="Disordered" evidence="3">
    <location>
        <begin position="310"/>
        <end position="395"/>
    </location>
</feature>
<dbReference type="InterPro" id="IPR035899">
    <property type="entry name" value="DBL_dom_sf"/>
</dbReference>
<proteinExistence type="predicted"/>
<accession>A0ABZ0NYR5</accession>
<dbReference type="SMART" id="SM00036">
    <property type="entry name" value="CNH"/>
    <property type="match status" value="1"/>
</dbReference>
<evidence type="ECO:0000259" key="4">
    <source>
        <dbReference type="PROSITE" id="PS50010"/>
    </source>
</evidence>
<evidence type="ECO:0000256" key="2">
    <source>
        <dbReference type="ARBA" id="ARBA00022658"/>
    </source>
</evidence>
<dbReference type="PROSITE" id="PS50010">
    <property type="entry name" value="DH_2"/>
    <property type="match status" value="1"/>
</dbReference>
<dbReference type="Pfam" id="PF00621">
    <property type="entry name" value="RhoGEF"/>
    <property type="match status" value="1"/>
</dbReference>
<evidence type="ECO:0000313" key="7">
    <source>
        <dbReference type="Proteomes" id="UP001302367"/>
    </source>
</evidence>
<dbReference type="SMART" id="SM00049">
    <property type="entry name" value="DEP"/>
    <property type="match status" value="1"/>
</dbReference>
<evidence type="ECO:0000256" key="3">
    <source>
        <dbReference type="SAM" id="MobiDB-lite"/>
    </source>
</evidence>
<reference evidence="6 7" key="1">
    <citation type="submission" date="2023-09" db="EMBL/GenBank/DDBJ databases">
        <title>Complete-Gapless Cercospora beticola genome.</title>
        <authorList>
            <person name="Wyatt N.A."/>
            <person name="Spanner R.E."/>
            <person name="Bolton M.D."/>
        </authorList>
    </citation>
    <scope>NUCLEOTIDE SEQUENCE [LARGE SCALE GENOMIC DNA]</scope>
    <source>
        <strain evidence="6">Cb09-40</strain>
    </source>
</reference>
<dbReference type="Pfam" id="PF00610">
    <property type="entry name" value="DEP"/>
    <property type="match status" value="1"/>
</dbReference>
<dbReference type="SUPFAM" id="SSF50729">
    <property type="entry name" value="PH domain-like"/>
    <property type="match status" value="1"/>
</dbReference>
<dbReference type="InterPro" id="IPR041675">
    <property type="entry name" value="PH_5"/>
</dbReference>
<dbReference type="CDD" id="cd04435">
    <property type="entry name" value="DEP_fRom2"/>
    <property type="match status" value="1"/>
</dbReference>
<dbReference type="Pfam" id="PF15405">
    <property type="entry name" value="PH_5"/>
    <property type="match status" value="1"/>
</dbReference>
<dbReference type="InterPro" id="IPR000219">
    <property type="entry name" value="DH_dom"/>
</dbReference>
<dbReference type="Proteomes" id="UP001302367">
    <property type="component" value="Chromosome 6"/>
</dbReference>
<dbReference type="RefSeq" id="XP_023453379.2">
    <property type="nucleotide sequence ID" value="XM_023600837.2"/>
</dbReference>
<dbReference type="CDD" id="cd00160">
    <property type="entry name" value="RhoGEF"/>
    <property type="match status" value="1"/>
</dbReference>
<dbReference type="Gene3D" id="2.30.29.30">
    <property type="entry name" value="Pleckstrin-homology domain (PH domain)/Phosphotyrosine-binding domain (PTB)"/>
    <property type="match status" value="1"/>
</dbReference>
<dbReference type="InterPro" id="IPR001180">
    <property type="entry name" value="CNH_dom"/>
</dbReference>
<dbReference type="PANTHER" id="PTHR46572:SF2">
    <property type="entry name" value="RHO1 GDP-GTP EXCHANGE PROTEIN 1-RELATED"/>
    <property type="match status" value="1"/>
</dbReference>
<feature type="region of interest" description="Disordered" evidence="3">
    <location>
        <begin position="1"/>
        <end position="42"/>
    </location>
</feature>
<dbReference type="InterPro" id="IPR052233">
    <property type="entry name" value="Rho-type_GEFs"/>
</dbReference>
<name>A0ABZ0NYR5_CERBT</name>
<dbReference type="PANTHER" id="PTHR46572">
    <property type="entry name" value="RHO1 GDP-GTP EXCHANGE PROTEIN 1-RELATED"/>
    <property type="match status" value="1"/>
</dbReference>
<dbReference type="SUPFAM" id="SSF48065">
    <property type="entry name" value="DBL homology domain (DH-domain)"/>
    <property type="match status" value="1"/>
</dbReference>
<organism evidence="6 7">
    <name type="scientific">Cercospora beticola</name>
    <name type="common">Sugarbeet leaf spot fungus</name>
    <dbReference type="NCBI Taxonomy" id="122368"/>
    <lineage>
        <taxon>Eukaryota</taxon>
        <taxon>Fungi</taxon>
        <taxon>Dikarya</taxon>
        <taxon>Ascomycota</taxon>
        <taxon>Pezizomycotina</taxon>
        <taxon>Dothideomycetes</taxon>
        <taxon>Dothideomycetidae</taxon>
        <taxon>Mycosphaerellales</taxon>
        <taxon>Mycosphaerellaceae</taxon>
        <taxon>Cercospora</taxon>
    </lineage>
</organism>
<dbReference type="Gene3D" id="1.10.10.10">
    <property type="entry name" value="Winged helix-like DNA-binding domain superfamily/Winged helix DNA-binding domain"/>
    <property type="match status" value="1"/>
</dbReference>
<protein>
    <recommendedName>
        <fullName evidence="8">Rho1 guanine nucleotide exchange factor 1</fullName>
    </recommendedName>
</protein>
<evidence type="ECO:0000256" key="1">
    <source>
        <dbReference type="ARBA" id="ARBA00022553"/>
    </source>
</evidence>
<keyword evidence="2" id="KW-0344">Guanine-nucleotide releasing factor</keyword>
<feature type="compositionally biased region" description="Polar residues" evidence="3">
    <location>
        <begin position="352"/>
        <end position="393"/>
    </location>
</feature>
<feature type="compositionally biased region" description="Low complexity" evidence="3">
    <location>
        <begin position="15"/>
        <end position="35"/>
    </location>
</feature>
<sequence>MLGGEERARIHNHHTTPPLETPPTHTNPPATNPAATHRRRFGRRRCVDWVPLSLGNTHWGNPNPHGTGQHSATDGPPAATMAYQPPQGRHYARNTPAEINPASSGQRDAAFANIFGGAPPGRTGGTQERANTMSAATQQYMQRAPPVRMGQQPNGYPRPPSSSDGSVNGQPAYGMNGQPGQQRRPPPQNLPQPIRPDRVPYGQPQRLDQRMPAPPGPYQRSFSGRPGAPGPALSTDSFRTQSLASVPRPMYQGPGGSYQAAPAQAFRQQPYVNQHLARTTAQGRVVPDRPQDERTMSMSSYTRDADFTQTMSGRVIPNRRRESGDTDMSSSTMTNGHGDPRNGFAGNGRHPSGSSHTTQGSRTMSMASTAVSPSEAQRQGSMPRSDSQRTGTMVAQKRPSLVYGALLSNVAAAFRERVSLRDQIKDGLEYKNAFTGFEAVELIAYVIRTSDRNLALLLGRSLDAQRFFHEVTYAHRLRDSPNEVYQFKETINEEPPEVNGVFTLLTECYSPTCNRDNLCYSIACPRRLEQQQRLNMKITPGLKRETSRSSLHDEVDTEQKLWINTVSKEVSDSVSEREKKRQEVISELMYTERDFVKDLEYLRDFWIKPLRQPDHSPIPEHRREKFIRTVFSNCQEVHSVNARMAQALTRRQQQNPVVRNVGDIFLEYVPQFHPFIRYGASQLFGKFEFEKEKGSNAAFARFTEQTERLKESRKLELNGYLTKPTTRLARYPLLLENVLKHTDENNPDMKDIPKAIEQIRHFLSRVNEESGKAENHFNLMSLNSQLKWGQIPHMDLKLTEESRQLIFKGNLKKTPTAEQAHVTAYLFDHAVLIVRVKTVNKKEEIRVYRKPIPLELLQIREMDYVLPKMGIAKRPSSSMIPGIGRVGTRPPPNEQGYPITFKGLGKGGYELTLYCTSQVQREKWMEHIMTQKEKLSERHKIFTMAKLNEGFFNATVRVNCCRPIDGGRKLVIGTDFGVYVCDRKPKDASQKPKRMLDIKLVTQLEVLEQHQIIIVLADKAVYSFPLEALEDESSQAPSKRGRRICHANYINAGTCNGQTLVCCVKSSSLSSTVKVFEPMDSMTKGKKKSGFAKMLAGGQEVLKPYKEFYIPMESNSIHFLRSKICVGGAKGFEIVSLETLETQSLLDQADTSLDFVARRENVKPIYIERSTAEFLLCYNDFSFYVNKNGWRARGDWKILWEGSPNAFATWGEKYILAFEPEFIEIRQSDTGGLVCIQTHKNIRFLHQSTREILFAYEDEVGDDVIASLDFWGRPQSPQAQVK</sequence>
<evidence type="ECO:0000313" key="6">
    <source>
        <dbReference type="EMBL" id="WPB04648.1"/>
    </source>
</evidence>
<feature type="region of interest" description="Disordered" evidence="3">
    <location>
        <begin position="58"/>
        <end position="133"/>
    </location>
</feature>
<feature type="compositionally biased region" description="Pro residues" evidence="3">
    <location>
        <begin position="184"/>
        <end position="194"/>
    </location>
</feature>
<gene>
    <name evidence="6" type="ORF">RHO25_009294</name>
</gene>
<keyword evidence="7" id="KW-1185">Reference proteome</keyword>
<dbReference type="InterPro" id="IPR036388">
    <property type="entry name" value="WH-like_DNA-bd_sf"/>
</dbReference>
<dbReference type="InterPro" id="IPR000591">
    <property type="entry name" value="DEP_dom"/>
</dbReference>
<feature type="domain" description="CNH" evidence="5">
    <location>
        <begin position="955"/>
        <end position="1252"/>
    </location>
</feature>
<keyword evidence="1" id="KW-0597">Phosphoprotein</keyword>
<feature type="domain" description="DH" evidence="4">
    <location>
        <begin position="580"/>
        <end position="769"/>
    </location>
</feature>
<feature type="compositionally biased region" description="Polar residues" evidence="3">
    <location>
        <begin position="58"/>
        <end position="72"/>
    </location>
</feature>
<dbReference type="InterPro" id="IPR036390">
    <property type="entry name" value="WH_DNA-bd_sf"/>
</dbReference>
<evidence type="ECO:0008006" key="8">
    <source>
        <dbReference type="Google" id="ProtNLM"/>
    </source>
</evidence>
<dbReference type="GeneID" id="35431892"/>
<dbReference type="SUPFAM" id="SSF46785">
    <property type="entry name" value="Winged helix' DNA-binding domain"/>
    <property type="match status" value="1"/>
</dbReference>